<reference evidence="1 2" key="1">
    <citation type="submission" date="2018-12" db="EMBL/GenBank/DDBJ databases">
        <title>Still something new to discover - new insights into E. coli phage diversity and taxonomy.</title>
        <authorList>
            <person name="Korf I.H.E."/>
            <person name="Adriaennsens E."/>
            <person name="Dreiseikelmann B."/>
            <person name="Kropinski A."/>
            <person name="Nimtz M."/>
            <person name="Meier-Kolthoff J.P."/>
            <person name="Rohde M."/>
            <person name="van Raaij M."/>
            <person name="Wittmann J."/>
        </authorList>
    </citation>
    <scope>NUCLEOTIDE SEQUENCE [LARGE SCALE GENOMIC DNA]</scope>
</reference>
<gene>
    <name evidence="1" type="ORF">Goslar_00016</name>
</gene>
<evidence type="ECO:0000313" key="1">
    <source>
        <dbReference type="EMBL" id="QBO63809.1"/>
    </source>
</evidence>
<dbReference type="EMBL" id="MK327938">
    <property type="protein sequence ID" value="QBO63809.1"/>
    <property type="molecule type" value="Genomic_DNA"/>
</dbReference>
<protein>
    <submittedName>
        <fullName evidence="1">Uncharacterized protein</fullName>
    </submittedName>
</protein>
<proteinExistence type="predicted"/>
<sequence>MKIKWPKSVAEECIGEYSSSVTEHTRLHHTLLLLREDAKLRKHIQPISATYCKTSSYLYSSRLTFACTALGKVLLESAYLRSCENMKLTGGMVLSIDVLCLDDGTHKPQLVWEVYGLNPAMIKTKFDWITDGLNEILKEGI</sequence>
<name>A0A482GK77_BPGOS</name>
<organismHost>
    <name type="scientific">Escherichia coli</name>
    <dbReference type="NCBI Taxonomy" id="562"/>
</organismHost>
<accession>A0A482GK77</accession>
<dbReference type="Proteomes" id="UP000294673">
    <property type="component" value="Segment"/>
</dbReference>
<organism evidence="1 2">
    <name type="scientific">Escherichia phage vB_EcoM_Goslar</name>
    <dbReference type="NCBI Taxonomy" id="2502409"/>
    <lineage>
        <taxon>Viruses</taxon>
        <taxon>Duplodnaviria</taxon>
        <taxon>Heunggongvirae</taxon>
        <taxon>Uroviricota</taxon>
        <taxon>Caudoviricetes</taxon>
        <taxon>Chimalliviridae</taxon>
        <taxon>Goslarvirus</taxon>
        <taxon>Goslarvirus goslar</taxon>
    </lineage>
</organism>
<keyword evidence="2" id="KW-1185">Reference proteome</keyword>
<evidence type="ECO:0000313" key="2">
    <source>
        <dbReference type="Proteomes" id="UP000294673"/>
    </source>
</evidence>